<dbReference type="RefSeq" id="WP_066263389.1">
    <property type="nucleotide sequence ID" value="NZ_JARMAB010000002.1"/>
</dbReference>
<evidence type="ECO:0000256" key="5">
    <source>
        <dbReference type="ARBA" id="ARBA00022741"/>
    </source>
</evidence>
<dbReference type="InterPro" id="IPR004468">
    <property type="entry name" value="CTP_synthase"/>
</dbReference>
<dbReference type="Gene3D" id="3.40.50.880">
    <property type="match status" value="1"/>
</dbReference>
<dbReference type="PROSITE" id="PS51273">
    <property type="entry name" value="GATASE_TYPE_1"/>
    <property type="match status" value="1"/>
</dbReference>
<sequence length="229" mass="25311">MRIIGLIGDFKEKAAAHRAIPQAIKLASAELNVNVDIEWVPTSSLELEFEQKLAKFHALWAVPASPYTSMQGALNGIRFAREHGVPFLGTCGGFQHMIIEFSRNVLGISNADHAEENPASSKLLVTPLRCSVSEMTHVFTLKQGSKAAEIYNDIEITEQYGICNYGLNTKFATLLQKNGMRISGTDTNGEPRILELTSHPFFIGTLFQPERSAFKKSVHPLIRALLISE</sequence>
<dbReference type="NCBIfam" id="NF004836">
    <property type="entry name" value="PRK06186.1"/>
    <property type="match status" value="1"/>
</dbReference>
<dbReference type="EMBL" id="JARMAB010000002">
    <property type="protein sequence ID" value="MED1201624.1"/>
    <property type="molecule type" value="Genomic_DNA"/>
</dbReference>
<evidence type="ECO:0000256" key="4">
    <source>
        <dbReference type="ARBA" id="ARBA00022598"/>
    </source>
</evidence>
<comment type="similarity">
    <text evidence="2">Belongs to the CTP synthase family.</text>
</comment>
<keyword evidence="12" id="KW-1185">Reference proteome</keyword>
<keyword evidence="7" id="KW-0315">Glutamine amidotransferase</keyword>
<keyword evidence="5" id="KW-0547">Nucleotide-binding</keyword>
<accession>A0ABU6MB18</accession>
<evidence type="ECO:0000313" key="12">
    <source>
        <dbReference type="Proteomes" id="UP001341444"/>
    </source>
</evidence>
<keyword evidence="4" id="KW-0436">Ligase</keyword>
<name>A0ABU6MB18_9BACI</name>
<protein>
    <recommendedName>
        <fullName evidence="3">CTP synthase (glutamine hydrolyzing)</fullName>
        <ecNumber evidence="3">6.3.4.2</ecNumber>
    </recommendedName>
</protein>
<evidence type="ECO:0000256" key="9">
    <source>
        <dbReference type="ARBA" id="ARBA00047781"/>
    </source>
</evidence>
<dbReference type="Proteomes" id="UP001341444">
    <property type="component" value="Unassembled WGS sequence"/>
</dbReference>
<comment type="catalytic activity">
    <reaction evidence="9">
        <text>UTP + L-glutamine + ATP + H2O = CTP + L-glutamate + ADP + phosphate + 2 H(+)</text>
        <dbReference type="Rhea" id="RHEA:26426"/>
        <dbReference type="ChEBI" id="CHEBI:15377"/>
        <dbReference type="ChEBI" id="CHEBI:15378"/>
        <dbReference type="ChEBI" id="CHEBI:29985"/>
        <dbReference type="ChEBI" id="CHEBI:30616"/>
        <dbReference type="ChEBI" id="CHEBI:37563"/>
        <dbReference type="ChEBI" id="CHEBI:43474"/>
        <dbReference type="ChEBI" id="CHEBI:46398"/>
        <dbReference type="ChEBI" id="CHEBI:58359"/>
        <dbReference type="ChEBI" id="CHEBI:456216"/>
        <dbReference type="EC" id="6.3.4.2"/>
    </reaction>
</comment>
<evidence type="ECO:0000256" key="8">
    <source>
        <dbReference type="ARBA" id="ARBA00022975"/>
    </source>
</evidence>
<dbReference type="SUPFAM" id="SSF52317">
    <property type="entry name" value="Class I glutamine amidotransferase-like"/>
    <property type="match status" value="1"/>
</dbReference>
<evidence type="ECO:0000313" key="11">
    <source>
        <dbReference type="EMBL" id="MED1201624.1"/>
    </source>
</evidence>
<reference evidence="11 12" key="1">
    <citation type="submission" date="2023-03" db="EMBL/GenBank/DDBJ databases">
        <title>Bacillus Genome Sequencing.</title>
        <authorList>
            <person name="Dunlap C."/>
        </authorList>
    </citation>
    <scope>NUCLEOTIDE SEQUENCE [LARGE SCALE GENOMIC DNA]</scope>
    <source>
        <strain evidence="11 12">B-23453</strain>
    </source>
</reference>
<dbReference type="Pfam" id="PF00117">
    <property type="entry name" value="GATase"/>
    <property type="match status" value="1"/>
</dbReference>
<evidence type="ECO:0000256" key="1">
    <source>
        <dbReference type="ARBA" id="ARBA00005171"/>
    </source>
</evidence>
<proteinExistence type="inferred from homology"/>
<keyword evidence="8" id="KW-0665">Pyrimidine biosynthesis</keyword>
<evidence type="ECO:0000256" key="6">
    <source>
        <dbReference type="ARBA" id="ARBA00022840"/>
    </source>
</evidence>
<evidence type="ECO:0000256" key="2">
    <source>
        <dbReference type="ARBA" id="ARBA00007533"/>
    </source>
</evidence>
<dbReference type="PANTHER" id="PTHR11550">
    <property type="entry name" value="CTP SYNTHASE"/>
    <property type="match status" value="1"/>
</dbReference>
<evidence type="ECO:0000259" key="10">
    <source>
        <dbReference type="Pfam" id="PF00117"/>
    </source>
</evidence>
<gene>
    <name evidence="11" type="ORF">P4T90_00800</name>
</gene>
<feature type="domain" description="Glutamine amidotransferase" evidence="10">
    <location>
        <begin position="21"/>
        <end position="146"/>
    </location>
</feature>
<comment type="pathway">
    <text evidence="1">Pyrimidine metabolism; CTP biosynthesis via de novo pathway; CTP from UDP: step 2/2.</text>
</comment>
<keyword evidence="6" id="KW-0067">ATP-binding</keyword>
<dbReference type="InterPro" id="IPR017926">
    <property type="entry name" value="GATASE"/>
</dbReference>
<evidence type="ECO:0000256" key="7">
    <source>
        <dbReference type="ARBA" id="ARBA00022962"/>
    </source>
</evidence>
<evidence type="ECO:0000256" key="3">
    <source>
        <dbReference type="ARBA" id="ARBA00012291"/>
    </source>
</evidence>
<dbReference type="PANTHER" id="PTHR11550:SF0">
    <property type="entry name" value="CTP SYNTHASE-RELATED"/>
    <property type="match status" value="1"/>
</dbReference>
<dbReference type="InterPro" id="IPR029062">
    <property type="entry name" value="Class_I_gatase-like"/>
</dbReference>
<comment type="caution">
    <text evidence="11">The sequence shown here is derived from an EMBL/GenBank/DDBJ whole genome shotgun (WGS) entry which is preliminary data.</text>
</comment>
<organism evidence="11 12">
    <name type="scientific">Heyndrickxia acidicola</name>
    <dbReference type="NCBI Taxonomy" id="209389"/>
    <lineage>
        <taxon>Bacteria</taxon>
        <taxon>Bacillati</taxon>
        <taxon>Bacillota</taxon>
        <taxon>Bacilli</taxon>
        <taxon>Bacillales</taxon>
        <taxon>Bacillaceae</taxon>
        <taxon>Heyndrickxia</taxon>
    </lineage>
</organism>
<dbReference type="EC" id="6.3.4.2" evidence="3"/>